<gene>
    <name evidence="2" type="ORF">ACFQO1_09275</name>
</gene>
<dbReference type="Pfam" id="PF13454">
    <property type="entry name" value="NAD_binding_9"/>
    <property type="match status" value="1"/>
</dbReference>
<evidence type="ECO:0000313" key="2">
    <source>
        <dbReference type="EMBL" id="MFC7357877.1"/>
    </source>
</evidence>
<feature type="domain" description="FAD-dependent urate hydroxylase HpyO/Asp monooxygenase CreE-like FAD/NAD(P)-binding" evidence="1">
    <location>
        <begin position="5"/>
        <end position="174"/>
    </location>
</feature>
<dbReference type="EMBL" id="JBHTBN010000004">
    <property type="protein sequence ID" value="MFC7357877.1"/>
    <property type="molecule type" value="Genomic_DNA"/>
</dbReference>
<dbReference type="PANTHER" id="PTHR40254">
    <property type="entry name" value="BLR0577 PROTEIN"/>
    <property type="match status" value="1"/>
</dbReference>
<evidence type="ECO:0000313" key="3">
    <source>
        <dbReference type="Proteomes" id="UP001596415"/>
    </source>
</evidence>
<dbReference type="PANTHER" id="PTHR40254:SF1">
    <property type="entry name" value="BLR0577 PROTEIN"/>
    <property type="match status" value="1"/>
</dbReference>
<protein>
    <submittedName>
        <fullName evidence="2">FAD/NAD(P)-binding protein</fullName>
    </submittedName>
</protein>
<dbReference type="InterPro" id="IPR052189">
    <property type="entry name" value="L-asp_N-monooxygenase_NS-form"/>
</dbReference>
<reference evidence="3" key="1">
    <citation type="journal article" date="2019" name="Int. J. Syst. Evol. Microbiol.">
        <title>The Global Catalogue of Microorganisms (GCM) 10K type strain sequencing project: providing services to taxonomists for standard genome sequencing and annotation.</title>
        <authorList>
            <consortium name="The Broad Institute Genomics Platform"/>
            <consortium name="The Broad Institute Genome Sequencing Center for Infectious Disease"/>
            <person name="Wu L."/>
            <person name="Ma J."/>
        </authorList>
    </citation>
    <scope>NUCLEOTIDE SEQUENCE [LARGE SCALE GENOMIC DNA]</scope>
    <source>
        <strain evidence="3">CGMCC 1.16306</strain>
    </source>
</reference>
<sequence length="568" mass="64718">MKLGIIGFGPRGLYSLERLIFSSVKENKFNNLYITIFESGDHLGVGKAWELNQSNTNWINISDHALQNLKGRASIKYTDVTIPLFPSYSKWCINNHLLINIDADKDVYPPRSQMGRYLNERATSIIKPLLKTRRLDLVKTRVKNIEYLASGLTVTDYKKGQWKFDECLVTIGHQPTKLTNDEKNNIHHSKANDCTYIHSPYKIDITHEVKGSSNIAILGYGLTMIDITRILLSKVKGRFSKRNESYLLEYSLEETCNLKIIPYSLDGLPCVPKPYGRKVDNNFEPSTVQKNQFELELNDTLGTKDNIDSSEFLLNSFSKIAATIFLNDENLFCKTSLTHENIRSLTKQWLKDTETKHHLILNINLPPRDYMVACVEMAKGIRKFTLDFTIGQIWRQLQPLMYRIFAYSKLSDKIMKEIIDIDERTKRYSYGPPVESILQLIALNDCNILDLSFVKDPSITQNKKGWELLKNGKRIECSALINTVLEAPAIKEINSDIIKGLRKQKLIEEVADGLGAKTQPNGLLKNKKSYNISLLGRNAKGNVLGTDAILECFSPEIEDWAQALVSRT</sequence>
<keyword evidence="3" id="KW-1185">Reference proteome</keyword>
<organism evidence="2 3">
    <name type="scientific">Jejudonia soesokkakensis</name>
    <dbReference type="NCBI Taxonomy" id="1323432"/>
    <lineage>
        <taxon>Bacteria</taxon>
        <taxon>Pseudomonadati</taxon>
        <taxon>Bacteroidota</taxon>
        <taxon>Flavobacteriia</taxon>
        <taxon>Flavobacteriales</taxon>
        <taxon>Flavobacteriaceae</taxon>
        <taxon>Jejudonia</taxon>
    </lineage>
</organism>
<accession>A0ABW2MSH8</accession>
<proteinExistence type="predicted"/>
<evidence type="ECO:0000259" key="1">
    <source>
        <dbReference type="Pfam" id="PF13454"/>
    </source>
</evidence>
<comment type="caution">
    <text evidence="2">The sequence shown here is derived from an EMBL/GenBank/DDBJ whole genome shotgun (WGS) entry which is preliminary data.</text>
</comment>
<name>A0ABW2MSH8_9FLAO</name>
<dbReference type="Proteomes" id="UP001596415">
    <property type="component" value="Unassembled WGS sequence"/>
</dbReference>
<dbReference type="InterPro" id="IPR038732">
    <property type="entry name" value="HpyO/CreE_NAD-binding"/>
</dbReference>
<dbReference type="RefSeq" id="WP_380217743.1">
    <property type="nucleotide sequence ID" value="NZ_JBHTBN010000004.1"/>
</dbReference>